<evidence type="ECO:0000313" key="3">
    <source>
        <dbReference type="EMBL" id="KAK7098858.1"/>
    </source>
</evidence>
<keyword evidence="4" id="KW-1185">Reference proteome</keyword>
<organism evidence="3 4">
    <name type="scientific">Littorina saxatilis</name>
    <dbReference type="NCBI Taxonomy" id="31220"/>
    <lineage>
        <taxon>Eukaryota</taxon>
        <taxon>Metazoa</taxon>
        <taxon>Spiralia</taxon>
        <taxon>Lophotrochozoa</taxon>
        <taxon>Mollusca</taxon>
        <taxon>Gastropoda</taxon>
        <taxon>Caenogastropoda</taxon>
        <taxon>Littorinimorpha</taxon>
        <taxon>Littorinoidea</taxon>
        <taxon>Littorinidae</taxon>
        <taxon>Littorina</taxon>
    </lineage>
</organism>
<dbReference type="SMART" id="SM00751">
    <property type="entry name" value="BSD"/>
    <property type="match status" value="1"/>
</dbReference>
<dbReference type="GO" id="GO:0006289">
    <property type="term" value="P:nucleotide-excision repair"/>
    <property type="evidence" value="ECO:0007669"/>
    <property type="project" value="InterPro"/>
</dbReference>
<dbReference type="EMBL" id="JBAMIC010000012">
    <property type="protein sequence ID" value="KAK7098858.1"/>
    <property type="molecule type" value="Genomic_DNA"/>
</dbReference>
<evidence type="ECO:0000256" key="1">
    <source>
        <dbReference type="SAM" id="MobiDB-lite"/>
    </source>
</evidence>
<dbReference type="InterPro" id="IPR027079">
    <property type="entry name" value="Tfb1/GTF2H1"/>
</dbReference>
<dbReference type="SUPFAM" id="SSF140383">
    <property type="entry name" value="BSD domain-like"/>
    <property type="match status" value="1"/>
</dbReference>
<evidence type="ECO:0000259" key="2">
    <source>
        <dbReference type="PROSITE" id="PS50858"/>
    </source>
</evidence>
<dbReference type="PROSITE" id="PS50858">
    <property type="entry name" value="BSD"/>
    <property type="match status" value="1"/>
</dbReference>
<sequence>MQNTGVSPAFLADIKPQTDGANGLKYNLTADIIESIFKTYPMVKKKHAESVPHSLSESEFWTHFFQSHYFHRDRINIVSKDIFSECAKHDEEEIRAEISQKVTNPLLDLTEIKDTGAQDEYRGIGDDNRTSTNITNQSLIRRFNHHSTMVLRACQGEQAASTSGTNENGSSSKIDGYEPKGPASRSAVVENGRLSKTNGSSGGGGSSSSRPAEDEPLQKKARLHAVMEIEDLSKQESMPGVGLRLERMERYLHGPTPASASRYTTSDDVMRAFHTVSGQMHSWHPNPSTVSTTTNS</sequence>
<feature type="region of interest" description="Disordered" evidence="1">
    <location>
        <begin position="157"/>
        <end position="218"/>
    </location>
</feature>
<dbReference type="GO" id="GO:0000439">
    <property type="term" value="C:transcription factor TFIIH core complex"/>
    <property type="evidence" value="ECO:0007669"/>
    <property type="project" value="InterPro"/>
</dbReference>
<dbReference type="Gene3D" id="1.10.3970.10">
    <property type="entry name" value="BSD domain"/>
    <property type="match status" value="1"/>
</dbReference>
<feature type="compositionally biased region" description="Low complexity" evidence="1">
    <location>
        <begin position="161"/>
        <end position="172"/>
    </location>
</feature>
<dbReference type="GO" id="GO:0006351">
    <property type="term" value="P:DNA-templated transcription"/>
    <property type="evidence" value="ECO:0007669"/>
    <property type="project" value="InterPro"/>
</dbReference>
<reference evidence="3 4" key="1">
    <citation type="submission" date="2024-02" db="EMBL/GenBank/DDBJ databases">
        <title>Chromosome-scale genome assembly of the rough periwinkle Littorina saxatilis.</title>
        <authorList>
            <person name="De Jode A."/>
            <person name="Faria R."/>
            <person name="Formenti G."/>
            <person name="Sims Y."/>
            <person name="Smith T.P."/>
            <person name="Tracey A."/>
            <person name="Wood J.M.D."/>
            <person name="Zagrodzka Z.B."/>
            <person name="Johannesson K."/>
            <person name="Butlin R.K."/>
            <person name="Leder E.H."/>
        </authorList>
    </citation>
    <scope>NUCLEOTIDE SEQUENCE [LARGE SCALE GENOMIC DNA]</scope>
    <source>
        <strain evidence="3">Snail1</strain>
        <tissue evidence="3">Muscle</tissue>
    </source>
</reference>
<dbReference type="InterPro" id="IPR035925">
    <property type="entry name" value="BSD_dom_sf"/>
</dbReference>
<accession>A0AAN9B477</accession>
<dbReference type="Proteomes" id="UP001374579">
    <property type="component" value="Unassembled WGS sequence"/>
</dbReference>
<name>A0AAN9B477_9CAEN</name>
<dbReference type="InterPro" id="IPR005607">
    <property type="entry name" value="BSD_dom"/>
</dbReference>
<dbReference type="AlphaFoldDB" id="A0AAN9B477"/>
<dbReference type="Pfam" id="PF03909">
    <property type="entry name" value="BSD"/>
    <property type="match status" value="1"/>
</dbReference>
<dbReference type="PANTHER" id="PTHR12856">
    <property type="entry name" value="TRANSCRIPTION INITIATION FACTOR IIH-RELATED"/>
    <property type="match status" value="1"/>
</dbReference>
<evidence type="ECO:0000313" key="4">
    <source>
        <dbReference type="Proteomes" id="UP001374579"/>
    </source>
</evidence>
<comment type="caution">
    <text evidence="3">The sequence shown here is derived from an EMBL/GenBank/DDBJ whole genome shotgun (WGS) entry which is preliminary data.</text>
</comment>
<protein>
    <recommendedName>
        <fullName evidence="2">BSD domain-containing protein</fullName>
    </recommendedName>
</protein>
<feature type="domain" description="BSD" evidence="2">
    <location>
        <begin position="20"/>
        <end position="72"/>
    </location>
</feature>
<gene>
    <name evidence="3" type="ORF">V1264_003080</name>
</gene>
<proteinExistence type="predicted"/>